<keyword evidence="2" id="KW-0805">Transcription regulation</keyword>
<keyword evidence="8" id="KW-1185">Reference proteome</keyword>
<keyword evidence="5" id="KW-0812">Transmembrane</keyword>
<evidence type="ECO:0000313" key="8">
    <source>
        <dbReference type="Proteomes" id="UP000295722"/>
    </source>
</evidence>
<dbReference type="InterPro" id="IPR036388">
    <property type="entry name" value="WH-like_DNA-bd_sf"/>
</dbReference>
<accession>A0A4R5M302</accession>
<dbReference type="InterPro" id="IPR036390">
    <property type="entry name" value="WH_DNA-bd_sf"/>
</dbReference>
<dbReference type="PRINTS" id="PR00039">
    <property type="entry name" value="HTHLYSR"/>
</dbReference>
<evidence type="ECO:0000256" key="5">
    <source>
        <dbReference type="SAM" id="Phobius"/>
    </source>
</evidence>
<dbReference type="EMBL" id="SMRP01000018">
    <property type="protein sequence ID" value="TDG19991.1"/>
    <property type="molecule type" value="Genomic_DNA"/>
</dbReference>
<evidence type="ECO:0000256" key="1">
    <source>
        <dbReference type="ARBA" id="ARBA00009437"/>
    </source>
</evidence>
<dbReference type="SUPFAM" id="SSF46785">
    <property type="entry name" value="Winged helix' DNA-binding domain"/>
    <property type="match status" value="1"/>
</dbReference>
<sequence>MSSAYQPSARLLDLDAVQAFVLVADLSSFTRAAEVQDTTQSAISLKIKRLEERLGKRLLERTPRHIQLLPEGVAFLSAARELLSAHDRALAIDVREQRSLRLGIIDHTAADELIPLLARVSSHDPTLRVEVKIGASSQMLEAYDAGELDAAFARRDPARRDAQRLFVEHCGWFAAPQWQHNPNEPLRIASLSAPCGVRTNALKALDEAGIKWTEVFVGGGIGTVGAAVMAGLAVAPMTRRGRPPRAVDVGNRFGLPPLAPIEIAVYTRVRDPATQEAIRIFGAALRNANAAP</sequence>
<evidence type="ECO:0000256" key="4">
    <source>
        <dbReference type="ARBA" id="ARBA00023163"/>
    </source>
</evidence>
<keyword evidence="5" id="KW-1133">Transmembrane helix</keyword>
<proteinExistence type="inferred from homology"/>
<keyword evidence="3" id="KW-0238">DNA-binding</keyword>
<gene>
    <name evidence="7" type="ORF">EYW47_27915</name>
</gene>
<dbReference type="Pfam" id="PF03466">
    <property type="entry name" value="LysR_substrate"/>
    <property type="match status" value="1"/>
</dbReference>
<evidence type="ECO:0000259" key="6">
    <source>
        <dbReference type="PROSITE" id="PS50931"/>
    </source>
</evidence>
<keyword evidence="4" id="KW-0804">Transcription</keyword>
<evidence type="ECO:0000313" key="7">
    <source>
        <dbReference type="EMBL" id="TDG19991.1"/>
    </source>
</evidence>
<protein>
    <submittedName>
        <fullName evidence="7">LysR family transcriptional regulator</fullName>
    </submittedName>
</protein>
<dbReference type="SUPFAM" id="SSF53850">
    <property type="entry name" value="Periplasmic binding protein-like II"/>
    <property type="match status" value="1"/>
</dbReference>
<comment type="caution">
    <text evidence="7">The sequence shown here is derived from an EMBL/GenBank/DDBJ whole genome shotgun (WGS) entry which is preliminary data.</text>
</comment>
<dbReference type="OrthoDB" id="5946420at2"/>
<dbReference type="FunFam" id="1.10.10.10:FF:000001">
    <property type="entry name" value="LysR family transcriptional regulator"/>
    <property type="match status" value="1"/>
</dbReference>
<evidence type="ECO:0000256" key="3">
    <source>
        <dbReference type="ARBA" id="ARBA00023125"/>
    </source>
</evidence>
<organism evidence="7 8">
    <name type="scientific">Paraburkholderia silviterrae</name>
    <dbReference type="NCBI Taxonomy" id="2528715"/>
    <lineage>
        <taxon>Bacteria</taxon>
        <taxon>Pseudomonadati</taxon>
        <taxon>Pseudomonadota</taxon>
        <taxon>Betaproteobacteria</taxon>
        <taxon>Burkholderiales</taxon>
        <taxon>Burkholderiaceae</taxon>
        <taxon>Paraburkholderia</taxon>
    </lineage>
</organism>
<dbReference type="Gene3D" id="3.40.190.10">
    <property type="entry name" value="Periplasmic binding protein-like II"/>
    <property type="match status" value="2"/>
</dbReference>
<dbReference type="GO" id="GO:0003700">
    <property type="term" value="F:DNA-binding transcription factor activity"/>
    <property type="evidence" value="ECO:0007669"/>
    <property type="project" value="InterPro"/>
</dbReference>
<dbReference type="RefSeq" id="WP_133198079.1">
    <property type="nucleotide sequence ID" value="NZ_JBHUCW010000003.1"/>
</dbReference>
<reference evidence="7 8" key="1">
    <citation type="submission" date="2019-03" db="EMBL/GenBank/DDBJ databases">
        <title>Paraburkholderia sp. 4M-K11, isolated from subtropical forest soil.</title>
        <authorList>
            <person name="Gao Z.-H."/>
            <person name="Qiu L.-H."/>
        </authorList>
    </citation>
    <scope>NUCLEOTIDE SEQUENCE [LARGE SCALE GENOMIC DNA]</scope>
    <source>
        <strain evidence="7 8">4M-K11</strain>
    </source>
</reference>
<dbReference type="Proteomes" id="UP000295722">
    <property type="component" value="Unassembled WGS sequence"/>
</dbReference>
<evidence type="ECO:0000256" key="2">
    <source>
        <dbReference type="ARBA" id="ARBA00023015"/>
    </source>
</evidence>
<dbReference type="PANTHER" id="PTHR30579:SF7">
    <property type="entry name" value="HTH-TYPE TRANSCRIPTIONAL REGULATOR LRHA-RELATED"/>
    <property type="match status" value="1"/>
</dbReference>
<dbReference type="PANTHER" id="PTHR30579">
    <property type="entry name" value="TRANSCRIPTIONAL REGULATOR"/>
    <property type="match status" value="1"/>
</dbReference>
<dbReference type="PROSITE" id="PS50931">
    <property type="entry name" value="HTH_LYSR"/>
    <property type="match status" value="1"/>
</dbReference>
<comment type="similarity">
    <text evidence="1">Belongs to the LysR transcriptional regulatory family.</text>
</comment>
<dbReference type="Pfam" id="PF00126">
    <property type="entry name" value="HTH_1"/>
    <property type="match status" value="1"/>
</dbReference>
<keyword evidence="5" id="KW-0472">Membrane</keyword>
<name>A0A4R5M302_9BURK</name>
<dbReference type="InterPro" id="IPR050176">
    <property type="entry name" value="LTTR"/>
</dbReference>
<dbReference type="InterPro" id="IPR000847">
    <property type="entry name" value="LysR_HTH_N"/>
</dbReference>
<dbReference type="GO" id="GO:0003677">
    <property type="term" value="F:DNA binding"/>
    <property type="evidence" value="ECO:0007669"/>
    <property type="project" value="UniProtKB-KW"/>
</dbReference>
<feature type="domain" description="HTH lysR-type" evidence="6">
    <location>
        <begin position="12"/>
        <end position="69"/>
    </location>
</feature>
<dbReference type="InterPro" id="IPR005119">
    <property type="entry name" value="LysR_subst-bd"/>
</dbReference>
<dbReference type="AlphaFoldDB" id="A0A4R5M302"/>
<feature type="transmembrane region" description="Helical" evidence="5">
    <location>
        <begin position="215"/>
        <end position="235"/>
    </location>
</feature>
<dbReference type="Gene3D" id="1.10.10.10">
    <property type="entry name" value="Winged helix-like DNA-binding domain superfamily/Winged helix DNA-binding domain"/>
    <property type="match status" value="1"/>
</dbReference>